<dbReference type="SUPFAM" id="SSF52151">
    <property type="entry name" value="FabD/lysophospholipase-like"/>
    <property type="match status" value="1"/>
</dbReference>
<dbReference type="WBParaSite" id="PEQ_0000802901-mRNA-1">
    <property type="protein sequence ID" value="PEQ_0000802901-mRNA-1"/>
    <property type="gene ID" value="PEQ_0000802901"/>
</dbReference>
<feature type="domain" description="PNPLA" evidence="3">
    <location>
        <begin position="8"/>
        <end position="90"/>
    </location>
</feature>
<dbReference type="InterPro" id="IPR016035">
    <property type="entry name" value="Acyl_Trfase/lysoPLipase"/>
</dbReference>
<dbReference type="PANTHER" id="PTHR12406:SF41">
    <property type="entry name" value="BRUMMER, ISOFORM B-RELATED"/>
    <property type="match status" value="1"/>
</dbReference>
<evidence type="ECO:0000313" key="4">
    <source>
        <dbReference type="Proteomes" id="UP000887564"/>
    </source>
</evidence>
<keyword evidence="4" id="KW-1185">Reference proteome</keyword>
<dbReference type="GO" id="GO:0004806">
    <property type="term" value="F:triacylglycerol lipase activity"/>
    <property type="evidence" value="ECO:0007669"/>
    <property type="project" value="TreeGrafter"/>
</dbReference>
<dbReference type="GO" id="GO:0016020">
    <property type="term" value="C:membrane"/>
    <property type="evidence" value="ECO:0007669"/>
    <property type="project" value="TreeGrafter"/>
</dbReference>
<name>A0A914RNF4_PAREQ</name>
<feature type="short sequence motif" description="GXSXG" evidence="2">
    <location>
        <begin position="41"/>
        <end position="45"/>
    </location>
</feature>
<dbReference type="GO" id="GO:0005737">
    <property type="term" value="C:cytoplasm"/>
    <property type="evidence" value="ECO:0007669"/>
    <property type="project" value="TreeGrafter"/>
</dbReference>
<comment type="caution">
    <text evidence="2">Lacks conserved residue(s) required for the propagation of feature annotation.</text>
</comment>
<accession>A0A914RNF4</accession>
<dbReference type="Pfam" id="PF01734">
    <property type="entry name" value="Patatin"/>
    <property type="match status" value="1"/>
</dbReference>
<sequence length="90" mass="9585">MDLSQTTLSFSGCGFLCIYHAGVCAAIKEYAPQLQRNKMAGASAGSIAAAGLLCNVCISEATSTILKVVTQSPLMMNRDDHLRTPFTQML</sequence>
<dbReference type="InterPro" id="IPR002641">
    <property type="entry name" value="PNPLA_dom"/>
</dbReference>
<dbReference type="Proteomes" id="UP000887564">
    <property type="component" value="Unplaced"/>
</dbReference>
<evidence type="ECO:0000256" key="2">
    <source>
        <dbReference type="PROSITE-ProRule" id="PRU01161"/>
    </source>
</evidence>
<evidence type="ECO:0000313" key="5">
    <source>
        <dbReference type="WBParaSite" id="PEQ_0000802901-mRNA-1"/>
    </source>
</evidence>
<protein>
    <submittedName>
        <fullName evidence="5">PNPLA domain-containing protein</fullName>
    </submittedName>
</protein>
<dbReference type="GO" id="GO:0055088">
    <property type="term" value="P:lipid homeostasis"/>
    <property type="evidence" value="ECO:0007669"/>
    <property type="project" value="TreeGrafter"/>
</dbReference>
<dbReference type="AlphaFoldDB" id="A0A914RNF4"/>
<evidence type="ECO:0000259" key="3">
    <source>
        <dbReference type="PROSITE" id="PS51635"/>
    </source>
</evidence>
<dbReference type="PROSITE" id="PS51635">
    <property type="entry name" value="PNPLA"/>
    <property type="match status" value="1"/>
</dbReference>
<organism evidence="4 5">
    <name type="scientific">Parascaris equorum</name>
    <name type="common">Equine roundworm</name>
    <dbReference type="NCBI Taxonomy" id="6256"/>
    <lineage>
        <taxon>Eukaryota</taxon>
        <taxon>Metazoa</taxon>
        <taxon>Ecdysozoa</taxon>
        <taxon>Nematoda</taxon>
        <taxon>Chromadorea</taxon>
        <taxon>Rhabditida</taxon>
        <taxon>Spirurina</taxon>
        <taxon>Ascaridomorpha</taxon>
        <taxon>Ascaridoidea</taxon>
        <taxon>Ascarididae</taxon>
        <taxon>Parascaris</taxon>
    </lineage>
</organism>
<dbReference type="InterPro" id="IPR033562">
    <property type="entry name" value="PLPL"/>
</dbReference>
<dbReference type="GO" id="GO:0019433">
    <property type="term" value="P:triglyceride catabolic process"/>
    <property type="evidence" value="ECO:0007669"/>
    <property type="project" value="TreeGrafter"/>
</dbReference>
<dbReference type="PANTHER" id="PTHR12406">
    <property type="entry name" value="CALCIUM-INDEPENDENT PHOSPHOLIPASE A2 IPLA2 -RELATED"/>
    <property type="match status" value="1"/>
</dbReference>
<proteinExistence type="predicted"/>
<dbReference type="Gene3D" id="3.40.1090.10">
    <property type="entry name" value="Cytosolic phospholipase A2 catalytic domain"/>
    <property type="match status" value="1"/>
</dbReference>
<dbReference type="GO" id="GO:0005811">
    <property type="term" value="C:lipid droplet"/>
    <property type="evidence" value="ECO:0007669"/>
    <property type="project" value="TreeGrafter"/>
</dbReference>
<evidence type="ECO:0000256" key="1">
    <source>
        <dbReference type="ARBA" id="ARBA00023098"/>
    </source>
</evidence>
<reference evidence="5" key="1">
    <citation type="submission" date="2022-11" db="UniProtKB">
        <authorList>
            <consortium name="WormBaseParasite"/>
        </authorList>
    </citation>
    <scope>IDENTIFICATION</scope>
</reference>
<keyword evidence="1" id="KW-0443">Lipid metabolism</keyword>